<feature type="transmembrane region" description="Helical" evidence="1">
    <location>
        <begin position="78"/>
        <end position="97"/>
    </location>
</feature>
<accession>A0A1G7XM58</accession>
<keyword evidence="1" id="KW-0812">Transmembrane</keyword>
<keyword evidence="1" id="KW-1133">Transmembrane helix</keyword>
<dbReference type="AlphaFoldDB" id="A0A1G7XM58"/>
<dbReference type="OrthoDB" id="9799456at2"/>
<evidence type="ECO:0000256" key="1">
    <source>
        <dbReference type="SAM" id="Phobius"/>
    </source>
</evidence>
<evidence type="ECO:0000313" key="3">
    <source>
        <dbReference type="Proteomes" id="UP000199495"/>
    </source>
</evidence>
<proteinExistence type="predicted"/>
<gene>
    <name evidence="2" type="ORF">SAMN04487974_1102</name>
</gene>
<dbReference type="STRING" id="440168.SAMN04487974_1102"/>
<feature type="transmembrane region" description="Helical" evidence="1">
    <location>
        <begin position="52"/>
        <end position="71"/>
    </location>
</feature>
<dbReference type="EMBL" id="FNCS01000010">
    <property type="protein sequence ID" value="SDG85275.1"/>
    <property type="molecule type" value="Genomic_DNA"/>
</dbReference>
<keyword evidence="3" id="KW-1185">Reference proteome</keyword>
<organism evidence="2 3">
    <name type="scientific">Pelagibacterium luteolum</name>
    <dbReference type="NCBI Taxonomy" id="440168"/>
    <lineage>
        <taxon>Bacteria</taxon>
        <taxon>Pseudomonadati</taxon>
        <taxon>Pseudomonadota</taxon>
        <taxon>Alphaproteobacteria</taxon>
        <taxon>Hyphomicrobiales</taxon>
        <taxon>Devosiaceae</taxon>
        <taxon>Pelagibacterium</taxon>
    </lineage>
</organism>
<dbReference type="InterPro" id="IPR009325">
    <property type="entry name" value="DUF983"/>
</dbReference>
<dbReference type="Proteomes" id="UP000199495">
    <property type="component" value="Unassembled WGS sequence"/>
</dbReference>
<reference evidence="2 3" key="1">
    <citation type="submission" date="2016-10" db="EMBL/GenBank/DDBJ databases">
        <authorList>
            <person name="de Groot N.N."/>
        </authorList>
    </citation>
    <scope>NUCLEOTIDE SEQUENCE [LARGE SCALE GENOMIC DNA]</scope>
    <source>
        <strain evidence="2 3">CGMCC 1.10267</strain>
    </source>
</reference>
<dbReference type="RefSeq" id="WP_090597442.1">
    <property type="nucleotide sequence ID" value="NZ_FNCS01000010.1"/>
</dbReference>
<dbReference type="Pfam" id="PF06170">
    <property type="entry name" value="DUF983"/>
    <property type="match status" value="1"/>
</dbReference>
<evidence type="ECO:0000313" key="2">
    <source>
        <dbReference type="EMBL" id="SDG85275.1"/>
    </source>
</evidence>
<keyword evidence="1" id="KW-0472">Membrane</keyword>
<name>A0A1G7XM58_9HYPH</name>
<sequence>MNNDMPIWKTGLLGKCPHCGEGHLFNGFLTLRKHCEVCGLDYGFADPADGPAFFVMMIGCVPVVVFGLWLEVSFRTPVWVHLVTTLPLLLLTCIPPLRPIKGWLVALQYRSKAEEIRADQRIG</sequence>
<protein>
    <submittedName>
        <fullName evidence="2">Uncharacterized conserved protein, DUF983 family</fullName>
    </submittedName>
</protein>